<dbReference type="PANTHER" id="PTHR46856:SF1">
    <property type="entry name" value="PX DOMAIN-CONTAINING PROTEIN EREL1-RELATED"/>
    <property type="match status" value="1"/>
</dbReference>
<dbReference type="SMART" id="SM00312">
    <property type="entry name" value="PX"/>
    <property type="match status" value="1"/>
</dbReference>
<evidence type="ECO:0000313" key="4">
    <source>
        <dbReference type="Proteomes" id="UP001187471"/>
    </source>
</evidence>
<comment type="caution">
    <text evidence="3">The sequence shown here is derived from an EMBL/GenBank/DDBJ whole genome shotgun (WGS) entry which is preliminary data.</text>
</comment>
<organism evidence="3 4">
    <name type="scientific">Escallonia rubra</name>
    <dbReference type="NCBI Taxonomy" id="112253"/>
    <lineage>
        <taxon>Eukaryota</taxon>
        <taxon>Viridiplantae</taxon>
        <taxon>Streptophyta</taxon>
        <taxon>Embryophyta</taxon>
        <taxon>Tracheophyta</taxon>
        <taxon>Spermatophyta</taxon>
        <taxon>Magnoliopsida</taxon>
        <taxon>eudicotyledons</taxon>
        <taxon>Gunneridae</taxon>
        <taxon>Pentapetalae</taxon>
        <taxon>asterids</taxon>
        <taxon>campanulids</taxon>
        <taxon>Escalloniales</taxon>
        <taxon>Escalloniaceae</taxon>
        <taxon>Escallonia</taxon>
    </lineage>
</organism>
<feature type="domain" description="PX" evidence="2">
    <location>
        <begin position="37"/>
        <end position="154"/>
    </location>
</feature>
<reference evidence="3" key="1">
    <citation type="submission" date="2022-12" db="EMBL/GenBank/DDBJ databases">
        <title>Draft genome assemblies for two species of Escallonia (Escalloniales).</title>
        <authorList>
            <person name="Chanderbali A."/>
            <person name="Dervinis C."/>
            <person name="Anghel I."/>
            <person name="Soltis D."/>
            <person name="Soltis P."/>
            <person name="Zapata F."/>
        </authorList>
    </citation>
    <scope>NUCLEOTIDE SEQUENCE</scope>
    <source>
        <strain evidence="3">UCBG92.1500</strain>
        <tissue evidence="3">Leaf</tissue>
    </source>
</reference>
<dbReference type="EMBL" id="JAVXUO010001879">
    <property type="protein sequence ID" value="KAK2978413.1"/>
    <property type="molecule type" value="Genomic_DNA"/>
</dbReference>
<proteinExistence type="predicted"/>
<feature type="compositionally biased region" description="Basic and acidic residues" evidence="1">
    <location>
        <begin position="475"/>
        <end position="487"/>
    </location>
</feature>
<feature type="region of interest" description="Disordered" evidence="1">
    <location>
        <begin position="475"/>
        <end position="494"/>
    </location>
</feature>
<evidence type="ECO:0000256" key="1">
    <source>
        <dbReference type="SAM" id="MobiDB-lite"/>
    </source>
</evidence>
<dbReference type="PROSITE" id="PS50195">
    <property type="entry name" value="PX"/>
    <property type="match status" value="1"/>
</dbReference>
<gene>
    <name evidence="3" type="ORF">RJ640_018154</name>
</gene>
<dbReference type="AlphaFoldDB" id="A0AA88R3D9"/>
<dbReference type="Proteomes" id="UP001187471">
    <property type="component" value="Unassembled WGS sequence"/>
</dbReference>
<dbReference type="InterPro" id="IPR001683">
    <property type="entry name" value="PX_dom"/>
</dbReference>
<dbReference type="PANTHER" id="PTHR46856">
    <property type="entry name" value="PX DOMAIN-CONTAINING PROTEIN EREL1-RELATED"/>
    <property type="match status" value="1"/>
</dbReference>
<keyword evidence="4" id="KW-1185">Reference proteome</keyword>
<name>A0AA88R3D9_9ASTE</name>
<evidence type="ECO:0000313" key="3">
    <source>
        <dbReference type="EMBL" id="KAK2978413.1"/>
    </source>
</evidence>
<dbReference type="InterPro" id="IPR036871">
    <property type="entry name" value="PX_dom_sf"/>
</dbReference>
<dbReference type="GO" id="GO:0005768">
    <property type="term" value="C:endosome"/>
    <property type="evidence" value="ECO:0007669"/>
    <property type="project" value="UniProtKB-ARBA"/>
</dbReference>
<accession>A0AA88R3D9</accession>
<dbReference type="GO" id="GO:0016020">
    <property type="term" value="C:membrane"/>
    <property type="evidence" value="ECO:0007669"/>
    <property type="project" value="UniProtKB-ARBA"/>
</dbReference>
<feature type="compositionally biased region" description="Polar residues" evidence="1">
    <location>
        <begin position="165"/>
        <end position="176"/>
    </location>
</feature>
<feature type="region of interest" description="Disordered" evidence="1">
    <location>
        <begin position="161"/>
        <end position="182"/>
    </location>
</feature>
<dbReference type="Pfam" id="PF00787">
    <property type="entry name" value="PX"/>
    <property type="match status" value="1"/>
</dbReference>
<dbReference type="SUPFAM" id="SSF64268">
    <property type="entry name" value="PX domain"/>
    <property type="match status" value="1"/>
</dbReference>
<dbReference type="Gene3D" id="3.30.1520.10">
    <property type="entry name" value="Phox-like domain"/>
    <property type="match status" value="1"/>
</dbReference>
<protein>
    <recommendedName>
        <fullName evidence="2">PX domain-containing protein</fullName>
    </recommendedName>
</protein>
<dbReference type="InterPro" id="IPR044588">
    <property type="entry name" value="EREX-like"/>
</dbReference>
<dbReference type="GO" id="GO:0015031">
    <property type="term" value="P:protein transport"/>
    <property type="evidence" value="ECO:0007669"/>
    <property type="project" value="InterPro"/>
</dbReference>
<sequence>MDFTAFSKVNDCLSKATHQAKKPPLKSFIFEHLPRELFTSINSETLATFHFNILKGQFYRVQVGIQSPEGVTTTRGVLRRFNDFLKLFAALKKLFPRKNLPPAPPKGLLRMKSRALLEERRCSLEDWMAKLLSDIDVSRSVWLDDFVSGASLYAGVAFQDENQRSTEPNPSTSSTISSLQVHPSSSQSVIAVSGSHTSDYGSDTAYETSEIGTPSFGRDNSSEVGIDEMSLDEDLTGPIERLVKYGISNIDEGLFMGQAILEQLEGLPGHNVHARETNRTVENNSSNGNSSRAAYLAGNTMELLSEPDHGKIFGHARKFSNESVESEVSSLKGSDSSNSGFPNTFGNGLLDLPRGAEVSKAVDSLGNTELQFSSDVQLVLPLDYHQKMNRVLINMQRRLVTAKTDMEDLISRLNQEVAVKDYLATKVKDLEVELETTKQKSKETLQQAIMSEKDRINQMQWDMEELRRKSYEMEMKLKSQQDEKPDTESTSASNIQEKDVLLQELDATKQQLFELLKQHRELEVKSKSDIKILVKEVKSLRSSQGELKQQLNRSLEEKTEAERLLEQEIQNRENSNSARRKLLHECEILRNRLQECSINVDEDKIVVGSTSVPDALDHLTSSDNQIGLLAEAQLFSQDDESASGVANTDKIDDDTKAIDLEMKKLLRDVFIDNSRLRKQVNLVSRCALKMENSCERKDEASSEQIVQSKTIER</sequence>
<evidence type="ECO:0000259" key="2">
    <source>
        <dbReference type="PROSITE" id="PS50195"/>
    </source>
</evidence>
<dbReference type="GO" id="GO:0035091">
    <property type="term" value="F:phosphatidylinositol binding"/>
    <property type="evidence" value="ECO:0007669"/>
    <property type="project" value="InterPro"/>
</dbReference>